<proteinExistence type="predicted"/>
<name>A0A917HYI0_9SPHI</name>
<evidence type="ECO:0000313" key="2">
    <source>
        <dbReference type="EMBL" id="GGG94447.1"/>
    </source>
</evidence>
<evidence type="ECO:0000313" key="3">
    <source>
        <dbReference type="Proteomes" id="UP000660862"/>
    </source>
</evidence>
<organism evidence="2 3">
    <name type="scientific">Parapedobacter pyrenivorans</name>
    <dbReference type="NCBI Taxonomy" id="1305674"/>
    <lineage>
        <taxon>Bacteria</taxon>
        <taxon>Pseudomonadati</taxon>
        <taxon>Bacteroidota</taxon>
        <taxon>Sphingobacteriia</taxon>
        <taxon>Sphingobacteriales</taxon>
        <taxon>Sphingobacteriaceae</taxon>
        <taxon>Parapedobacter</taxon>
    </lineage>
</organism>
<comment type="caution">
    <text evidence="2">The sequence shown here is derived from an EMBL/GenBank/DDBJ whole genome shotgun (WGS) entry which is preliminary data.</text>
</comment>
<keyword evidence="3" id="KW-1185">Reference proteome</keyword>
<gene>
    <name evidence="2" type="ORF">GCM10007415_31930</name>
</gene>
<accession>A0A917HYI0</accession>
<dbReference type="InterPro" id="IPR041700">
    <property type="entry name" value="OMP_b-brl_3"/>
</dbReference>
<dbReference type="SUPFAM" id="SSF49464">
    <property type="entry name" value="Carboxypeptidase regulatory domain-like"/>
    <property type="match status" value="1"/>
</dbReference>
<sequence length="873" mass="99022">MIDTAGTPLVGVNVRLTSILDTVLAVTDQSGFFGFTNIIGPEFRLSFSMIGYKILDRSFVANFPGLTMQLLPTVLPPQQTLLKEIVINRVQPIVIKEDTVQYNMDAYNIRENSLLEEALKLLPNVQVRRDGKVIAHGKIISRVQVDSKNFFGGEVLTATRNLPAEFIQSVQVIDYYGDMANSTGVKDTEPEKILNIVLKKDRKQILFGQVTGGGGTEERYIGSMGINNFNDGQEFSILGSFNNTNTSLFSYGAPSGAGTRDRGNVDLTGMMDPVDGVNITNSAGISYSDDLSDKVSVYGKYTFTNRKNNTIGHSVLTSHFDFYEIINREEKEVNTDNMNHLMAWDIEAQLDSRNYLKISPNLSYSTVNSSNHSNDTIKNRSIVSERVYRATEDVSTPNFDMDVLYSRMFNKPGRKFVLNMQGKYYKQDKLEDINDYFESINANTGQPIPGDAYTLTQQVTSDNQNRIGRLKASFVEPIDKSSILEINYEYNYTAIDSRRSVWDTQNELFVDSLSLDYSYFFESNRVGLNYQMEQNKRFKYTLGFAVQPLLLQGHMLETDTLTQHRNVNLIPSAGFRFRISDESELSVEYLGTNNQPNFSQIQPIRDLSNSQNIIIGNADLKAEFINRVTTRFRQTKMGRNQFFEAQLALNKIQNKIVTSRSNPSSTVQETSFRNSTGYFDARGYYMFSTPVINESFQLNLNGTTDYVNNVSYINDQKNFGRNFIYSQAVQIRFMLENIIETELNTSYTFNRTRYSLRNSDGIDANSFLVGLAGKGYLSDNWAFGFDLSHRLNNGYSSFVNANPTLLNAYVECTFLPNNMALLRFQGFDLFNQNTGVTHEIIGSDALFMRNNRLARYFMVSLNIRLQKYPGNKS</sequence>
<dbReference type="SUPFAM" id="SSF56935">
    <property type="entry name" value="Porins"/>
    <property type="match status" value="1"/>
</dbReference>
<dbReference type="AlphaFoldDB" id="A0A917HYI0"/>
<dbReference type="Proteomes" id="UP000660862">
    <property type="component" value="Unassembled WGS sequence"/>
</dbReference>
<protein>
    <recommendedName>
        <fullName evidence="1">Outer membrane protein beta-barrel domain-containing protein</fullName>
    </recommendedName>
</protein>
<dbReference type="EMBL" id="BMER01000003">
    <property type="protein sequence ID" value="GGG94447.1"/>
    <property type="molecule type" value="Genomic_DNA"/>
</dbReference>
<dbReference type="InterPro" id="IPR008969">
    <property type="entry name" value="CarboxyPept-like_regulatory"/>
</dbReference>
<feature type="domain" description="Outer membrane protein beta-barrel" evidence="1">
    <location>
        <begin position="409"/>
        <end position="862"/>
    </location>
</feature>
<reference evidence="2" key="1">
    <citation type="journal article" date="2014" name="Int. J. Syst. Evol. Microbiol.">
        <title>Complete genome sequence of Corynebacterium casei LMG S-19264T (=DSM 44701T), isolated from a smear-ripened cheese.</title>
        <authorList>
            <consortium name="US DOE Joint Genome Institute (JGI-PGF)"/>
            <person name="Walter F."/>
            <person name="Albersmeier A."/>
            <person name="Kalinowski J."/>
            <person name="Ruckert C."/>
        </authorList>
    </citation>
    <scope>NUCLEOTIDE SEQUENCE</scope>
    <source>
        <strain evidence="2">CGMCC 1.12195</strain>
    </source>
</reference>
<reference evidence="2" key="2">
    <citation type="submission" date="2020-09" db="EMBL/GenBank/DDBJ databases">
        <authorList>
            <person name="Sun Q."/>
            <person name="Zhou Y."/>
        </authorList>
    </citation>
    <scope>NUCLEOTIDE SEQUENCE</scope>
    <source>
        <strain evidence="2">CGMCC 1.12195</strain>
    </source>
</reference>
<evidence type="ECO:0000259" key="1">
    <source>
        <dbReference type="Pfam" id="PF14905"/>
    </source>
</evidence>
<dbReference type="Pfam" id="PF14905">
    <property type="entry name" value="OMP_b-brl_3"/>
    <property type="match status" value="1"/>
</dbReference>